<keyword evidence="6" id="KW-0479">Metal-binding</keyword>
<dbReference type="SUPFAM" id="SSF57889">
    <property type="entry name" value="Cysteine-rich domain"/>
    <property type="match status" value="2"/>
</dbReference>
<dbReference type="FunFam" id="3.30.60.20:FF:000003">
    <property type="entry name" value="Protein kinase C delta"/>
    <property type="match status" value="1"/>
</dbReference>
<evidence type="ECO:0000256" key="5">
    <source>
        <dbReference type="ARBA" id="ARBA00022679"/>
    </source>
</evidence>
<feature type="domain" description="AGC-kinase C-terminal" evidence="21">
    <location>
        <begin position="733"/>
        <end position="801"/>
    </location>
</feature>
<keyword evidence="5" id="KW-0808">Transferase</keyword>
<dbReference type="InterPro" id="IPR011009">
    <property type="entry name" value="Kinase-like_dom_sf"/>
</dbReference>
<dbReference type="GO" id="GO:0005524">
    <property type="term" value="F:ATP binding"/>
    <property type="evidence" value="ECO:0007669"/>
    <property type="project" value="UniProtKB-UniRule"/>
</dbReference>
<dbReference type="GO" id="GO:0008270">
    <property type="term" value="F:zinc ion binding"/>
    <property type="evidence" value="ECO:0007669"/>
    <property type="project" value="UniProtKB-KW"/>
</dbReference>
<dbReference type="Gene3D" id="1.10.510.10">
    <property type="entry name" value="Transferase(Phosphotransferase) domain 1"/>
    <property type="match status" value="1"/>
</dbReference>
<keyword evidence="8 16" id="KW-0547">Nucleotide-binding</keyword>
<evidence type="ECO:0000256" key="18">
    <source>
        <dbReference type="SAM" id="MobiDB-lite"/>
    </source>
</evidence>
<dbReference type="SMART" id="SM00220">
    <property type="entry name" value="S_TKc"/>
    <property type="match status" value="1"/>
</dbReference>
<dbReference type="InterPro" id="IPR035892">
    <property type="entry name" value="C2_domain_sf"/>
</dbReference>
<dbReference type="GO" id="GO:0010646">
    <property type="term" value="P:regulation of cell communication"/>
    <property type="evidence" value="ECO:0007669"/>
    <property type="project" value="UniProtKB-ARBA"/>
</dbReference>
<dbReference type="Pfam" id="PF00069">
    <property type="entry name" value="Pkinase"/>
    <property type="match status" value="1"/>
</dbReference>
<dbReference type="Gene3D" id="3.30.60.20">
    <property type="match status" value="2"/>
</dbReference>
<reference evidence="22" key="1">
    <citation type="submission" date="2022-01" db="EMBL/GenBank/DDBJ databases">
        <title>Genome Sequence Resource for Two Populations of Ditylenchus destructor, the Migratory Endoparasitic Phytonematode.</title>
        <authorList>
            <person name="Zhang H."/>
            <person name="Lin R."/>
            <person name="Xie B."/>
        </authorList>
    </citation>
    <scope>NUCLEOTIDE SEQUENCE</scope>
    <source>
        <strain evidence="22">BazhouSP</strain>
    </source>
</reference>
<dbReference type="InterPro" id="IPR017441">
    <property type="entry name" value="Protein_kinase_ATP_BS"/>
</dbReference>
<keyword evidence="4" id="KW-0597">Phosphoprotein</keyword>
<dbReference type="SUPFAM" id="SSF56112">
    <property type="entry name" value="Protein kinase-like (PK-like)"/>
    <property type="match status" value="1"/>
</dbReference>
<dbReference type="InterPro" id="IPR008271">
    <property type="entry name" value="Ser/Thr_kinase_AS"/>
</dbReference>
<dbReference type="InterPro" id="IPR000719">
    <property type="entry name" value="Prot_kinase_dom"/>
</dbReference>
<comment type="catalytic activity">
    <reaction evidence="14">
        <text>L-seryl-[protein] + ATP = O-phospho-L-seryl-[protein] + ADP + H(+)</text>
        <dbReference type="Rhea" id="RHEA:17989"/>
        <dbReference type="Rhea" id="RHEA-COMP:9863"/>
        <dbReference type="Rhea" id="RHEA-COMP:11604"/>
        <dbReference type="ChEBI" id="CHEBI:15378"/>
        <dbReference type="ChEBI" id="CHEBI:29999"/>
        <dbReference type="ChEBI" id="CHEBI:30616"/>
        <dbReference type="ChEBI" id="CHEBI:83421"/>
        <dbReference type="ChEBI" id="CHEBI:456216"/>
        <dbReference type="EC" id="2.7.11.13"/>
    </reaction>
</comment>
<dbReference type="FunFam" id="3.30.60.20:FF:000008">
    <property type="entry name" value="Protein kinase C theta"/>
    <property type="match status" value="1"/>
</dbReference>
<evidence type="ECO:0000256" key="11">
    <source>
        <dbReference type="ARBA" id="ARBA00022833"/>
    </source>
</evidence>
<keyword evidence="3" id="KW-0723">Serine/threonine-protein kinase</keyword>
<comment type="similarity">
    <text evidence="1">Belongs to the protein kinase superfamily. AGC Ser/Thr protein kinase family. PKC subfamily.</text>
</comment>
<evidence type="ECO:0000259" key="19">
    <source>
        <dbReference type="PROSITE" id="PS50011"/>
    </source>
</evidence>
<evidence type="ECO:0000256" key="8">
    <source>
        <dbReference type="ARBA" id="ARBA00022741"/>
    </source>
</evidence>
<evidence type="ECO:0000256" key="12">
    <source>
        <dbReference type="ARBA" id="ARBA00022840"/>
    </source>
</evidence>
<dbReference type="InterPro" id="IPR002219">
    <property type="entry name" value="PKC_DAG/PE"/>
</dbReference>
<dbReference type="PROSITE" id="PS50081">
    <property type="entry name" value="ZF_DAG_PE_2"/>
    <property type="match status" value="2"/>
</dbReference>
<dbReference type="PRINTS" id="PR00008">
    <property type="entry name" value="DAGPEDOMAIN"/>
</dbReference>
<dbReference type="PANTHER" id="PTHR24351">
    <property type="entry name" value="RIBOSOMAL PROTEIN S6 KINASE"/>
    <property type="match status" value="1"/>
</dbReference>
<evidence type="ECO:0000256" key="16">
    <source>
        <dbReference type="PIRSR" id="PIRSR000551-51"/>
    </source>
</evidence>
<evidence type="ECO:0000256" key="4">
    <source>
        <dbReference type="ARBA" id="ARBA00022553"/>
    </source>
</evidence>
<evidence type="ECO:0000256" key="10">
    <source>
        <dbReference type="ARBA" id="ARBA00022777"/>
    </source>
</evidence>
<dbReference type="InterPro" id="IPR014376">
    <property type="entry name" value="Prot_kin_PKC_delta"/>
</dbReference>
<dbReference type="InterPro" id="IPR017892">
    <property type="entry name" value="Pkinase_C"/>
</dbReference>
<dbReference type="SUPFAM" id="SSF49562">
    <property type="entry name" value="C2 domain (Calcium/lipid-binding domain, CaLB)"/>
    <property type="match status" value="1"/>
</dbReference>
<dbReference type="EMBL" id="JAKKPZ010000002">
    <property type="protein sequence ID" value="KAI1726505.1"/>
    <property type="molecule type" value="Genomic_DNA"/>
</dbReference>
<dbReference type="PROSITE" id="PS00107">
    <property type="entry name" value="PROTEIN_KINASE_ATP"/>
    <property type="match status" value="1"/>
</dbReference>
<dbReference type="Pfam" id="PF00130">
    <property type="entry name" value="C1_1"/>
    <property type="match status" value="2"/>
</dbReference>
<keyword evidence="11" id="KW-0862">Zinc</keyword>
<dbReference type="PROSITE" id="PS50011">
    <property type="entry name" value="PROTEIN_KINASE_DOM"/>
    <property type="match status" value="1"/>
</dbReference>
<feature type="compositionally biased region" description="Basic and acidic residues" evidence="18">
    <location>
        <begin position="204"/>
        <end position="217"/>
    </location>
</feature>
<dbReference type="Gene3D" id="2.60.40.150">
    <property type="entry name" value="C2 domain"/>
    <property type="match status" value="1"/>
</dbReference>
<evidence type="ECO:0000256" key="7">
    <source>
        <dbReference type="ARBA" id="ARBA00022737"/>
    </source>
</evidence>
<dbReference type="PROSITE" id="PS51285">
    <property type="entry name" value="AGC_KINASE_CTER"/>
    <property type="match status" value="1"/>
</dbReference>
<dbReference type="Gene3D" id="3.30.200.20">
    <property type="entry name" value="Phosphorylase Kinase, domain 1"/>
    <property type="match status" value="1"/>
</dbReference>
<dbReference type="InterPro" id="IPR000961">
    <property type="entry name" value="AGC-kinase_C"/>
</dbReference>
<dbReference type="Pfam" id="PF00433">
    <property type="entry name" value="Pkinase_C"/>
    <property type="match status" value="1"/>
</dbReference>
<evidence type="ECO:0000256" key="9">
    <source>
        <dbReference type="ARBA" id="ARBA00022771"/>
    </source>
</evidence>
<dbReference type="FunFam" id="1.10.510.10:FF:001541">
    <property type="entry name" value="Protein kinase C"/>
    <property type="match status" value="1"/>
</dbReference>
<evidence type="ECO:0000256" key="1">
    <source>
        <dbReference type="ARBA" id="ARBA00005490"/>
    </source>
</evidence>
<keyword evidence="9" id="KW-0863">Zinc-finger</keyword>
<organism evidence="22 23">
    <name type="scientific">Ditylenchus destructor</name>
    <dbReference type="NCBI Taxonomy" id="166010"/>
    <lineage>
        <taxon>Eukaryota</taxon>
        <taxon>Metazoa</taxon>
        <taxon>Ecdysozoa</taxon>
        <taxon>Nematoda</taxon>
        <taxon>Chromadorea</taxon>
        <taxon>Rhabditida</taxon>
        <taxon>Tylenchina</taxon>
        <taxon>Tylenchomorpha</taxon>
        <taxon>Sphaerularioidea</taxon>
        <taxon>Anguinidae</taxon>
        <taxon>Anguininae</taxon>
        <taxon>Ditylenchus</taxon>
    </lineage>
</organism>
<evidence type="ECO:0000259" key="20">
    <source>
        <dbReference type="PROSITE" id="PS50081"/>
    </source>
</evidence>
<feature type="binding site" evidence="16">
    <location>
        <begin position="479"/>
        <end position="487"/>
    </location>
    <ligand>
        <name>ATP</name>
        <dbReference type="ChEBI" id="CHEBI:30616"/>
    </ligand>
</feature>
<dbReference type="PROSITE" id="PS00479">
    <property type="entry name" value="ZF_DAG_PE_1"/>
    <property type="match status" value="1"/>
</dbReference>
<keyword evidence="23" id="KW-1185">Reference proteome</keyword>
<feature type="active site" description="Proton acceptor" evidence="15">
    <location>
        <position position="597"/>
    </location>
</feature>
<dbReference type="CDD" id="cd20837">
    <property type="entry name" value="C1_nPKC_theta-like_rpt2"/>
    <property type="match status" value="1"/>
</dbReference>
<feature type="domain" description="Phorbol-ester/DAG-type" evidence="20">
    <location>
        <begin position="326"/>
        <end position="376"/>
    </location>
</feature>
<accession>A0AAD4NIT9</accession>
<dbReference type="SMART" id="SM00133">
    <property type="entry name" value="S_TK_X"/>
    <property type="match status" value="1"/>
</dbReference>
<feature type="binding site" evidence="16 17">
    <location>
        <position position="502"/>
    </location>
    <ligand>
        <name>ATP</name>
        <dbReference type="ChEBI" id="CHEBI:30616"/>
    </ligand>
</feature>
<feature type="domain" description="Phorbol-ester/DAG-type" evidence="20">
    <location>
        <begin position="254"/>
        <end position="304"/>
    </location>
</feature>
<proteinExistence type="inferred from homology"/>
<evidence type="ECO:0000256" key="3">
    <source>
        <dbReference type="ARBA" id="ARBA00022527"/>
    </source>
</evidence>
<sequence>MVGLGVLIPRRGILQGLYHNHSQSAPVTPVSGGGGARLEILDLFPLEDLLETELVLDDENGGDTSQSDITAEAGTLKMAASGQQPEAACRLKLLRVEIPEEHLPKDVQVGQLTCAVNVKEKVEINGENRLIQKRKTMQIDWEKCFDVGILSGRVLQVLVQHEKANVGDATMRLEDIVSKSKHDSITHIWINLKPAGRILAQTRKVGDKSEVSERSSEECSTSTPRLFGDSNHNLAGIQRRRGAIKHARVHEIRGHQFVATFFRQPTFCSLCSEFMWGLNKQGYQCQLCSAAVHKKCHEKTLSQCPGSAKNTKETIYLKERFKIDVPHRFKQYNFKSPTFCDHCGSLLYGLFKQGMKCEVCGVNCHHKCKAHMPNLCGVNQKQLSDALFEIKRGSHSISSAPPNLNALNLSGGSLDSRASSQPNFVANGGGVGNKFKAFFRNNNAGVENQEQEELTSNTWSAGDGPKQYKLQSFSILKVLGKGSFGKVLLVELRGRNQYYAMKCLKKDVILEDDDTECTFIERKVLILSSESPFLTQLFCSFQTNEYLFFVMEYLNGGDLMYHIQQVKRFDENRTRFYACEIICALQFLHSRNIIYRDLKLDNILLDSEGHVHLADFGMCKTEANRENGLASTFCGTPDYIAPEIIKGQLYNEAVDFWSFGVLVYEMLIGQSPFHGDGEDELFDAILNERPYFPKTLGKEAAKCLSALFDRNPNTRLGMPECPDGPIRTHPFFRGVDWKKFETRQVQPPYKPTVKSPQDTSNFDDDFTQEKAVLTPIQDKTLLASIDPEAFANFSYTNPNFQ</sequence>
<dbReference type="EC" id="2.7.11.13" evidence="2"/>
<evidence type="ECO:0000259" key="21">
    <source>
        <dbReference type="PROSITE" id="PS51285"/>
    </source>
</evidence>
<dbReference type="CDD" id="cd20834">
    <property type="entry name" value="C1_nPKC_theta-like_rpt1"/>
    <property type="match status" value="1"/>
</dbReference>
<dbReference type="InterPro" id="IPR020454">
    <property type="entry name" value="DAG/PE-bd"/>
</dbReference>
<comment type="catalytic activity">
    <reaction evidence="13">
        <text>L-threonyl-[protein] + ATP = O-phospho-L-threonyl-[protein] + ADP + H(+)</text>
        <dbReference type="Rhea" id="RHEA:46608"/>
        <dbReference type="Rhea" id="RHEA-COMP:11060"/>
        <dbReference type="Rhea" id="RHEA-COMP:11605"/>
        <dbReference type="ChEBI" id="CHEBI:15378"/>
        <dbReference type="ChEBI" id="CHEBI:30013"/>
        <dbReference type="ChEBI" id="CHEBI:30616"/>
        <dbReference type="ChEBI" id="CHEBI:61977"/>
        <dbReference type="ChEBI" id="CHEBI:456216"/>
        <dbReference type="EC" id="2.7.11.13"/>
    </reaction>
</comment>
<evidence type="ECO:0000256" key="15">
    <source>
        <dbReference type="PIRSR" id="PIRSR000551-50"/>
    </source>
</evidence>
<dbReference type="GO" id="GO:0004697">
    <property type="term" value="F:diacylglycerol-dependent serine/threonine kinase activity"/>
    <property type="evidence" value="ECO:0007669"/>
    <property type="project" value="UniProtKB-EC"/>
</dbReference>
<dbReference type="InterPro" id="IPR046349">
    <property type="entry name" value="C1-like_sf"/>
</dbReference>
<feature type="domain" description="Protein kinase" evidence="19">
    <location>
        <begin position="473"/>
        <end position="732"/>
    </location>
</feature>
<keyword evidence="10 22" id="KW-0418">Kinase</keyword>
<feature type="region of interest" description="Disordered" evidence="18">
    <location>
        <begin position="204"/>
        <end position="223"/>
    </location>
</feature>
<gene>
    <name evidence="22" type="ORF">DdX_03226</name>
</gene>
<evidence type="ECO:0000313" key="23">
    <source>
        <dbReference type="Proteomes" id="UP001201812"/>
    </source>
</evidence>
<evidence type="ECO:0000256" key="17">
    <source>
        <dbReference type="PROSITE-ProRule" id="PRU10141"/>
    </source>
</evidence>
<dbReference type="PIRSF" id="PIRSF000551">
    <property type="entry name" value="PKC_delta"/>
    <property type="match status" value="1"/>
</dbReference>
<keyword evidence="12 16" id="KW-0067">ATP-binding</keyword>
<dbReference type="GO" id="GO:0023051">
    <property type="term" value="P:regulation of signaling"/>
    <property type="evidence" value="ECO:0007669"/>
    <property type="project" value="UniProtKB-ARBA"/>
</dbReference>
<dbReference type="Pfam" id="PF21494">
    <property type="entry name" value="PKC_C2"/>
    <property type="match status" value="1"/>
</dbReference>
<name>A0AAD4NIT9_9BILA</name>
<keyword evidence="7" id="KW-0677">Repeat</keyword>
<evidence type="ECO:0000256" key="6">
    <source>
        <dbReference type="ARBA" id="ARBA00022723"/>
    </source>
</evidence>
<dbReference type="PROSITE" id="PS00108">
    <property type="entry name" value="PROTEIN_KINASE_ST"/>
    <property type="match status" value="1"/>
</dbReference>
<comment type="caution">
    <text evidence="22">The sequence shown here is derived from an EMBL/GenBank/DDBJ whole genome shotgun (WGS) entry which is preliminary data.</text>
</comment>
<dbReference type="AlphaFoldDB" id="A0AAD4NIT9"/>
<evidence type="ECO:0000256" key="13">
    <source>
        <dbReference type="ARBA" id="ARBA00047272"/>
    </source>
</evidence>
<dbReference type="SMART" id="SM00109">
    <property type="entry name" value="C1"/>
    <property type="match status" value="2"/>
</dbReference>
<evidence type="ECO:0000256" key="2">
    <source>
        <dbReference type="ARBA" id="ARBA00012429"/>
    </source>
</evidence>
<dbReference type="FunFam" id="3.30.200.20:FF:000103">
    <property type="entry name" value="Protein kinase C"/>
    <property type="match status" value="1"/>
</dbReference>
<evidence type="ECO:0000313" key="22">
    <source>
        <dbReference type="EMBL" id="KAI1726505.1"/>
    </source>
</evidence>
<protein>
    <recommendedName>
        <fullName evidence="2">protein kinase C</fullName>
        <ecNumber evidence="2">2.7.11.13</ecNumber>
    </recommendedName>
</protein>
<dbReference type="Proteomes" id="UP001201812">
    <property type="component" value="Unassembled WGS sequence"/>
</dbReference>
<evidence type="ECO:0000256" key="14">
    <source>
        <dbReference type="ARBA" id="ARBA00047470"/>
    </source>
</evidence>